<dbReference type="PANTHER" id="PTHR35910:SF1">
    <property type="entry name" value="2EXR DOMAIN-CONTAINING PROTEIN"/>
    <property type="match status" value="1"/>
</dbReference>
<dbReference type="Proteomes" id="UP001610334">
    <property type="component" value="Unassembled WGS sequence"/>
</dbReference>
<feature type="region of interest" description="Disordered" evidence="1">
    <location>
        <begin position="125"/>
        <end position="151"/>
    </location>
</feature>
<evidence type="ECO:0000313" key="4">
    <source>
        <dbReference type="Proteomes" id="UP001610334"/>
    </source>
</evidence>
<proteinExistence type="predicted"/>
<evidence type="ECO:0000313" key="3">
    <source>
        <dbReference type="EMBL" id="KAL2821629.1"/>
    </source>
</evidence>
<gene>
    <name evidence="3" type="ORF">BJX63DRAFT_442973</name>
</gene>
<reference evidence="3 4" key="1">
    <citation type="submission" date="2024-07" db="EMBL/GenBank/DDBJ databases">
        <title>Section-level genome sequencing and comparative genomics of Aspergillus sections Usti and Cavernicolus.</title>
        <authorList>
            <consortium name="Lawrence Berkeley National Laboratory"/>
            <person name="Nybo J.L."/>
            <person name="Vesth T.C."/>
            <person name="Theobald S."/>
            <person name="Frisvad J.C."/>
            <person name="Larsen T.O."/>
            <person name="Kjaerboelling I."/>
            <person name="Rothschild-Mancinelli K."/>
            <person name="Lyhne E.K."/>
            <person name="Kogle M.E."/>
            <person name="Barry K."/>
            <person name="Clum A."/>
            <person name="Na H."/>
            <person name="Ledsgaard L."/>
            <person name="Lin J."/>
            <person name="Lipzen A."/>
            <person name="Kuo A."/>
            <person name="Riley R."/>
            <person name="Mondo S."/>
            <person name="Labutti K."/>
            <person name="Haridas S."/>
            <person name="Pangalinan J."/>
            <person name="Salamov A.A."/>
            <person name="Simmons B.A."/>
            <person name="Magnuson J.K."/>
            <person name="Chen J."/>
            <person name="Drula E."/>
            <person name="Henrissat B."/>
            <person name="Wiebenga A."/>
            <person name="Lubbers R.J."/>
            <person name="Gomes A.C."/>
            <person name="Makela M.R."/>
            <person name="Stajich J."/>
            <person name="Grigoriev I.V."/>
            <person name="Mortensen U.H."/>
            <person name="De Vries R.P."/>
            <person name="Baker S.E."/>
            <person name="Andersen M.R."/>
        </authorList>
    </citation>
    <scope>NUCLEOTIDE SEQUENCE [LARGE SCALE GENOMIC DNA]</scope>
    <source>
        <strain evidence="3 4">CBS 588.65</strain>
    </source>
</reference>
<keyword evidence="4" id="KW-1185">Reference proteome</keyword>
<feature type="compositionally biased region" description="Basic and acidic residues" evidence="1">
    <location>
        <begin position="125"/>
        <end position="146"/>
    </location>
</feature>
<feature type="region of interest" description="Disordered" evidence="1">
    <location>
        <begin position="1"/>
        <end position="25"/>
    </location>
</feature>
<dbReference type="InterPro" id="IPR045518">
    <property type="entry name" value="2EXR"/>
</dbReference>
<dbReference type="EMBL" id="JBFXLT010000004">
    <property type="protein sequence ID" value="KAL2821629.1"/>
    <property type="molecule type" value="Genomic_DNA"/>
</dbReference>
<dbReference type="Pfam" id="PF20150">
    <property type="entry name" value="2EXR"/>
    <property type="match status" value="1"/>
</dbReference>
<accession>A0ABR4I1K3</accession>
<protein>
    <recommendedName>
        <fullName evidence="2">2EXR domain-containing protein</fullName>
    </recommendedName>
</protein>
<sequence>MSTTTTTKTQLTPTAPIPNSSSSSCSCNTFPLFPFLPLELRLQIWTLTLSSSLSKPRTVIITCHRAVHPIHGRYYAKTFSTSTETPPLLFVNHEARTEALRVYRPHFFQIPVVQIDVQHVDRLRSGSRMEGENEAREQRGDGDHLDAGGNEGQGYVHVQKPKSIYVAFDREILRLREDVLSYIPELELGLIEMMVVDVADVHYFGHFYLDIIRSMKKLRMLELVVGVTDSDRMLAGRGTGAGNGDGNREIGGIERWAEGGLRRLERDVELLKDEFREMRESDEVWDCPEVRIVMRDSGVVMGVIEEGRGSSMEEGVGIPA</sequence>
<name>A0ABR4I1K3_9EURO</name>
<dbReference type="PANTHER" id="PTHR35910">
    <property type="entry name" value="2EXR DOMAIN-CONTAINING PROTEIN"/>
    <property type="match status" value="1"/>
</dbReference>
<evidence type="ECO:0000259" key="2">
    <source>
        <dbReference type="Pfam" id="PF20150"/>
    </source>
</evidence>
<organism evidence="3 4">
    <name type="scientific">Aspergillus granulosus</name>
    <dbReference type="NCBI Taxonomy" id="176169"/>
    <lineage>
        <taxon>Eukaryota</taxon>
        <taxon>Fungi</taxon>
        <taxon>Dikarya</taxon>
        <taxon>Ascomycota</taxon>
        <taxon>Pezizomycotina</taxon>
        <taxon>Eurotiomycetes</taxon>
        <taxon>Eurotiomycetidae</taxon>
        <taxon>Eurotiales</taxon>
        <taxon>Aspergillaceae</taxon>
        <taxon>Aspergillus</taxon>
        <taxon>Aspergillus subgen. Nidulantes</taxon>
    </lineage>
</organism>
<comment type="caution">
    <text evidence="3">The sequence shown here is derived from an EMBL/GenBank/DDBJ whole genome shotgun (WGS) entry which is preliminary data.</text>
</comment>
<feature type="domain" description="2EXR" evidence="2">
    <location>
        <begin position="30"/>
        <end position="109"/>
    </location>
</feature>
<evidence type="ECO:0000256" key="1">
    <source>
        <dbReference type="SAM" id="MobiDB-lite"/>
    </source>
</evidence>